<protein>
    <submittedName>
        <fullName evidence="7">Hemolysin secretion protein D</fullName>
    </submittedName>
</protein>
<evidence type="ECO:0000313" key="8">
    <source>
        <dbReference type="Proteomes" id="UP000634139"/>
    </source>
</evidence>
<dbReference type="GO" id="GO:0015562">
    <property type="term" value="F:efflux transmembrane transporter activity"/>
    <property type="evidence" value="ECO:0007669"/>
    <property type="project" value="TreeGrafter"/>
</dbReference>
<dbReference type="PANTHER" id="PTHR30469:SF15">
    <property type="entry name" value="HLYD FAMILY OF SECRETION PROTEINS"/>
    <property type="match status" value="1"/>
</dbReference>
<dbReference type="Gene3D" id="2.40.30.170">
    <property type="match status" value="1"/>
</dbReference>
<dbReference type="Gene3D" id="2.40.420.20">
    <property type="match status" value="1"/>
</dbReference>
<dbReference type="NCBIfam" id="TIGR01730">
    <property type="entry name" value="RND_mfp"/>
    <property type="match status" value="1"/>
</dbReference>
<accession>A0A918VLU8</accession>
<evidence type="ECO:0000313" key="7">
    <source>
        <dbReference type="EMBL" id="GHA06961.1"/>
    </source>
</evidence>
<evidence type="ECO:0000259" key="4">
    <source>
        <dbReference type="Pfam" id="PF25917"/>
    </source>
</evidence>
<dbReference type="RefSeq" id="WP_189542932.1">
    <property type="nucleotide sequence ID" value="NZ_BMZD01000011.1"/>
</dbReference>
<dbReference type="AlphaFoldDB" id="A0A918VLU8"/>
<dbReference type="InterPro" id="IPR058625">
    <property type="entry name" value="MdtA-like_BSH"/>
</dbReference>
<proteinExistence type="inferred from homology"/>
<dbReference type="Pfam" id="PF25917">
    <property type="entry name" value="BSH_RND"/>
    <property type="match status" value="1"/>
</dbReference>
<name>A0A918VLU8_9SPHN</name>
<dbReference type="PANTHER" id="PTHR30469">
    <property type="entry name" value="MULTIDRUG RESISTANCE PROTEIN MDTA"/>
    <property type="match status" value="1"/>
</dbReference>
<feature type="domain" description="Multidrug resistance protein MdtA-like barrel-sandwich hybrid" evidence="4">
    <location>
        <begin position="106"/>
        <end position="231"/>
    </location>
</feature>
<keyword evidence="3" id="KW-0472">Membrane</keyword>
<dbReference type="InterPro" id="IPR058792">
    <property type="entry name" value="Beta-barrel_RND_2"/>
</dbReference>
<dbReference type="Gene3D" id="2.40.50.100">
    <property type="match status" value="1"/>
</dbReference>
<dbReference type="Proteomes" id="UP000634139">
    <property type="component" value="Unassembled WGS sequence"/>
</dbReference>
<feature type="domain" description="YknX-like C-terminal permuted SH3-like" evidence="6">
    <location>
        <begin position="325"/>
        <end position="379"/>
    </location>
</feature>
<evidence type="ECO:0000259" key="5">
    <source>
        <dbReference type="Pfam" id="PF25954"/>
    </source>
</evidence>
<dbReference type="Gene3D" id="1.10.287.470">
    <property type="entry name" value="Helix hairpin bin"/>
    <property type="match status" value="1"/>
</dbReference>
<keyword evidence="8" id="KW-1185">Reference proteome</keyword>
<dbReference type="Pfam" id="PF25954">
    <property type="entry name" value="Beta-barrel_RND_2"/>
    <property type="match status" value="1"/>
</dbReference>
<comment type="similarity">
    <text evidence="1">Belongs to the membrane fusion protein (MFP) (TC 8.A.1) family.</text>
</comment>
<feature type="domain" description="CusB-like beta-barrel" evidence="5">
    <location>
        <begin position="247"/>
        <end position="317"/>
    </location>
</feature>
<feature type="region of interest" description="Disordered" evidence="2">
    <location>
        <begin position="1"/>
        <end position="25"/>
    </location>
</feature>
<sequence length="396" mass="41509">MNYDSRIDAPIAADSDSDENPLLAGGDEDRASRRRLWIIGAVVVALLVAVWFFTHRGAAGDAEQKVDKGPVVSVVTPGRTTIAGTINATGTLFARRELPVGVPGEGGQIVSVLVEPGQWVGAGQVLAVIDRSVQVQQQASQSAQIQVARANAQLAQANLDRALKLVERGFVSTADIDRLTAQRDAAAAQVRVASATLGVLQAQTRRLNIVAPAAGLVLERRVEPGQVVSGGSGVLFRLAKDGEMELRAQLGELDLAGLRAGISAEVVPAGMDKAFSGQIWQLAPVIDPTSRQGIARIALAYSPELRPGGFATATITSGTIVAPLLPESAILSDEKGSFVYIVDKENKARRRAVKTGIVTSDGVAVVEGLTGNERVVLRAGGFLQPDETVQPRSATN</sequence>
<evidence type="ECO:0000256" key="1">
    <source>
        <dbReference type="ARBA" id="ARBA00009477"/>
    </source>
</evidence>
<comment type="caution">
    <text evidence="7">The sequence shown here is derived from an EMBL/GenBank/DDBJ whole genome shotgun (WGS) entry which is preliminary data.</text>
</comment>
<keyword evidence="3" id="KW-0812">Transmembrane</keyword>
<dbReference type="InterPro" id="IPR006143">
    <property type="entry name" value="RND_pump_MFP"/>
</dbReference>
<dbReference type="InterPro" id="IPR058637">
    <property type="entry name" value="YknX-like_C"/>
</dbReference>
<dbReference type="GO" id="GO:1990281">
    <property type="term" value="C:efflux pump complex"/>
    <property type="evidence" value="ECO:0007669"/>
    <property type="project" value="TreeGrafter"/>
</dbReference>
<dbReference type="EMBL" id="BMZD01000011">
    <property type="protein sequence ID" value="GHA06961.1"/>
    <property type="molecule type" value="Genomic_DNA"/>
</dbReference>
<evidence type="ECO:0000256" key="3">
    <source>
        <dbReference type="SAM" id="Phobius"/>
    </source>
</evidence>
<gene>
    <name evidence="7" type="ORF">GCM10011617_29600</name>
</gene>
<dbReference type="Pfam" id="PF25989">
    <property type="entry name" value="YknX_C"/>
    <property type="match status" value="1"/>
</dbReference>
<dbReference type="SUPFAM" id="SSF111369">
    <property type="entry name" value="HlyD-like secretion proteins"/>
    <property type="match status" value="1"/>
</dbReference>
<keyword evidence="3" id="KW-1133">Transmembrane helix</keyword>
<evidence type="ECO:0000256" key="2">
    <source>
        <dbReference type="SAM" id="MobiDB-lite"/>
    </source>
</evidence>
<organism evidence="7 8">
    <name type="scientific">Novosphingobium arvoryzae</name>
    <dbReference type="NCBI Taxonomy" id="1256514"/>
    <lineage>
        <taxon>Bacteria</taxon>
        <taxon>Pseudomonadati</taxon>
        <taxon>Pseudomonadota</taxon>
        <taxon>Alphaproteobacteria</taxon>
        <taxon>Sphingomonadales</taxon>
        <taxon>Sphingomonadaceae</taxon>
        <taxon>Novosphingobium</taxon>
    </lineage>
</organism>
<reference evidence="7" key="1">
    <citation type="journal article" date="2014" name="Int. J. Syst. Evol. Microbiol.">
        <title>Complete genome sequence of Corynebacterium casei LMG S-19264T (=DSM 44701T), isolated from a smear-ripened cheese.</title>
        <authorList>
            <consortium name="US DOE Joint Genome Institute (JGI-PGF)"/>
            <person name="Walter F."/>
            <person name="Albersmeier A."/>
            <person name="Kalinowski J."/>
            <person name="Ruckert C."/>
        </authorList>
    </citation>
    <scope>NUCLEOTIDE SEQUENCE</scope>
    <source>
        <strain evidence="7">KCTC 32422</strain>
    </source>
</reference>
<evidence type="ECO:0000259" key="6">
    <source>
        <dbReference type="Pfam" id="PF25989"/>
    </source>
</evidence>
<reference evidence="7" key="2">
    <citation type="submission" date="2020-09" db="EMBL/GenBank/DDBJ databases">
        <authorList>
            <person name="Sun Q."/>
            <person name="Kim S."/>
        </authorList>
    </citation>
    <scope>NUCLEOTIDE SEQUENCE</scope>
    <source>
        <strain evidence="7">KCTC 32422</strain>
    </source>
</reference>
<feature type="transmembrane region" description="Helical" evidence="3">
    <location>
        <begin position="36"/>
        <end position="54"/>
    </location>
</feature>